<dbReference type="Proteomes" id="UP000076761">
    <property type="component" value="Unassembled WGS sequence"/>
</dbReference>
<feature type="compositionally biased region" description="Basic residues" evidence="1">
    <location>
        <begin position="235"/>
        <end position="244"/>
    </location>
</feature>
<accession>A0A165QRY9</accession>
<feature type="region of interest" description="Disordered" evidence="1">
    <location>
        <begin position="227"/>
        <end position="251"/>
    </location>
</feature>
<dbReference type="EMBL" id="KV425592">
    <property type="protein sequence ID" value="KZT22795.1"/>
    <property type="molecule type" value="Genomic_DNA"/>
</dbReference>
<dbReference type="Pfam" id="PF14223">
    <property type="entry name" value="Retrotran_gag_2"/>
    <property type="match status" value="1"/>
</dbReference>
<dbReference type="STRING" id="1314782.A0A165QRY9"/>
<keyword evidence="3" id="KW-1185">Reference proteome</keyword>
<dbReference type="AlphaFoldDB" id="A0A165QRY9"/>
<evidence type="ECO:0000313" key="3">
    <source>
        <dbReference type="Proteomes" id="UP000076761"/>
    </source>
</evidence>
<evidence type="ECO:0000313" key="2">
    <source>
        <dbReference type="EMBL" id="KZT22795.1"/>
    </source>
</evidence>
<protein>
    <submittedName>
        <fullName evidence="2">Uncharacterized protein</fullName>
    </submittedName>
</protein>
<dbReference type="InParanoid" id="A0A165QRY9"/>
<name>A0A165QRY9_9AGAM</name>
<reference evidence="2 3" key="1">
    <citation type="journal article" date="2016" name="Mol. Biol. Evol.">
        <title>Comparative Genomics of Early-Diverging Mushroom-Forming Fungi Provides Insights into the Origins of Lignocellulose Decay Capabilities.</title>
        <authorList>
            <person name="Nagy L.G."/>
            <person name="Riley R."/>
            <person name="Tritt A."/>
            <person name="Adam C."/>
            <person name="Daum C."/>
            <person name="Floudas D."/>
            <person name="Sun H."/>
            <person name="Yadav J.S."/>
            <person name="Pangilinan J."/>
            <person name="Larsson K.H."/>
            <person name="Matsuura K."/>
            <person name="Barry K."/>
            <person name="Labutti K."/>
            <person name="Kuo R."/>
            <person name="Ohm R.A."/>
            <person name="Bhattacharya S.S."/>
            <person name="Shirouzu T."/>
            <person name="Yoshinaga Y."/>
            <person name="Martin F.M."/>
            <person name="Grigoriev I.V."/>
            <person name="Hibbett D.S."/>
        </authorList>
    </citation>
    <scope>NUCLEOTIDE SEQUENCE [LARGE SCALE GENOMIC DNA]</scope>
    <source>
        <strain evidence="2 3">HHB14362 ss-1</strain>
    </source>
</reference>
<dbReference type="OrthoDB" id="3223501at2759"/>
<proteinExistence type="predicted"/>
<evidence type="ECO:0000256" key="1">
    <source>
        <dbReference type="SAM" id="MobiDB-lite"/>
    </source>
</evidence>
<sequence>MGQGAILGVIAQRKSVGQRWEAGIDVVGSGWTTREESLAVRIGTNANRLAVEDGQKVHVKDVKNDPAKMWLKLKEVHVQQKPGTRFNAYDVLLGLRKLKGESLTSLMARADKAMQDIRALRPKGFTIESLNNDLASMALICALPAEYNNFISSLLLLDSLDLSKLQSAFQNEESQRFARGVDASPSLAMAAGTTSTPSQGVHCTFCDWEGHTEASCNFKENAAKVQKAKTADRRKERRGGKKKAQNVQEASVDVEASANVAEYAGKASVALSASDRSSWLSSLAAANWNTDTGATSHMTPH</sequence>
<gene>
    <name evidence="2" type="ORF">NEOLEDRAFT_1180697</name>
</gene>
<organism evidence="2 3">
    <name type="scientific">Neolentinus lepideus HHB14362 ss-1</name>
    <dbReference type="NCBI Taxonomy" id="1314782"/>
    <lineage>
        <taxon>Eukaryota</taxon>
        <taxon>Fungi</taxon>
        <taxon>Dikarya</taxon>
        <taxon>Basidiomycota</taxon>
        <taxon>Agaricomycotina</taxon>
        <taxon>Agaricomycetes</taxon>
        <taxon>Gloeophyllales</taxon>
        <taxon>Gloeophyllaceae</taxon>
        <taxon>Neolentinus</taxon>
    </lineage>
</organism>